<dbReference type="InterPro" id="IPR001258">
    <property type="entry name" value="NHL_repeat"/>
</dbReference>
<evidence type="ECO:0000313" key="4">
    <source>
        <dbReference type="EMBL" id="NMG75740.1"/>
    </source>
</evidence>
<reference evidence="4 5" key="1">
    <citation type="submission" date="2019-12" db="EMBL/GenBank/DDBJ databases">
        <title>Comparative genomics gives insights into the taxonomy of the Azoarcus-Aromatoleum group and reveals separate origins of nif in the plant-associated Azoarcus and non-plant-associated Aromatoleum sub-groups.</title>
        <authorList>
            <person name="Lafos M."/>
            <person name="Maluk M."/>
            <person name="Batista M."/>
            <person name="Junghare M."/>
            <person name="Carmona M."/>
            <person name="Faoro H."/>
            <person name="Cruz L.M."/>
            <person name="Battistoni F."/>
            <person name="De Souza E."/>
            <person name="Pedrosa F."/>
            <person name="Chen W.-M."/>
            <person name="Poole P.S."/>
            <person name="Dixon R.A."/>
            <person name="James E.K."/>
        </authorList>
    </citation>
    <scope>NUCLEOTIDE SEQUENCE [LARGE SCALE GENOMIC DNA]</scope>
    <source>
        <strain evidence="4 5">22Lin</strain>
    </source>
</reference>
<dbReference type="Proteomes" id="UP000648984">
    <property type="component" value="Unassembled WGS sequence"/>
</dbReference>
<feature type="signal peptide" evidence="3">
    <location>
        <begin position="1"/>
        <end position="29"/>
    </location>
</feature>
<dbReference type="Gene3D" id="2.120.10.30">
    <property type="entry name" value="TolB, C-terminal domain"/>
    <property type="match status" value="1"/>
</dbReference>
<dbReference type="SUPFAM" id="SSF101898">
    <property type="entry name" value="NHL repeat"/>
    <property type="match status" value="1"/>
</dbReference>
<evidence type="ECO:0000256" key="3">
    <source>
        <dbReference type="SAM" id="SignalP"/>
    </source>
</evidence>
<sequence>MALAAGKQLECWRRLLTALCAVVTLCAEAAPPLQNRDAAASGAGNLLAPNGYIVGGFSSPAAIEPGRPPTGPYIKLAYPSALAAHGPDLYVADSGQRTLLRIDTVSQSVTQLRELPPFAGVRLKTGPDGSVYVLRPDRGEVERLARDGRRLATFASKYEILQPADLIVEPTLNRVWISDAAGGVFAFHPSGRMSEPLAGRGDGFGDDLSAATLLAAGPNNIYGIDPRCRCVIEFDEDGAVIGRFGEGGLATPVDLAVDTYGRAWVLDRGDHRLKVFANGQIVGAIPATQLGLSNLTAISIDRFLAYVADGPGGRIGIFAILPPSRRTP</sequence>
<evidence type="ECO:0000256" key="1">
    <source>
        <dbReference type="ARBA" id="ARBA00022737"/>
    </source>
</evidence>
<name>A0ABX1QE06_9RHOO</name>
<organism evidence="4 5">
    <name type="scientific">Aromatoleum diolicum</name>
    <dbReference type="NCBI Taxonomy" id="75796"/>
    <lineage>
        <taxon>Bacteria</taxon>
        <taxon>Pseudomonadati</taxon>
        <taxon>Pseudomonadota</taxon>
        <taxon>Betaproteobacteria</taxon>
        <taxon>Rhodocyclales</taxon>
        <taxon>Rhodocyclaceae</taxon>
        <taxon>Aromatoleum</taxon>
    </lineage>
</organism>
<dbReference type="InterPro" id="IPR011042">
    <property type="entry name" value="6-blade_b-propeller_TolB-like"/>
</dbReference>
<accession>A0ABX1QE06</accession>
<comment type="caution">
    <text evidence="4">The sequence shown here is derived from an EMBL/GenBank/DDBJ whole genome shotgun (WGS) entry which is preliminary data.</text>
</comment>
<evidence type="ECO:0008006" key="6">
    <source>
        <dbReference type="Google" id="ProtNLM"/>
    </source>
</evidence>
<evidence type="ECO:0000313" key="5">
    <source>
        <dbReference type="Proteomes" id="UP000648984"/>
    </source>
</evidence>
<feature type="repeat" description="NHL" evidence="2">
    <location>
        <begin position="238"/>
        <end position="279"/>
    </location>
</feature>
<dbReference type="Gene3D" id="2.130.10.10">
    <property type="entry name" value="YVTN repeat-like/Quinoprotein amine dehydrogenase"/>
    <property type="match status" value="1"/>
</dbReference>
<feature type="chain" id="PRO_5045775280" description="NHL repeat-containing protein" evidence="3">
    <location>
        <begin position="30"/>
        <end position="328"/>
    </location>
</feature>
<dbReference type="Pfam" id="PF01436">
    <property type="entry name" value="NHL"/>
    <property type="match status" value="1"/>
</dbReference>
<keyword evidence="3" id="KW-0732">Signal</keyword>
<proteinExistence type="predicted"/>
<evidence type="ECO:0000256" key="2">
    <source>
        <dbReference type="PROSITE-ProRule" id="PRU00504"/>
    </source>
</evidence>
<dbReference type="InterPro" id="IPR015943">
    <property type="entry name" value="WD40/YVTN_repeat-like_dom_sf"/>
</dbReference>
<dbReference type="PROSITE" id="PS51125">
    <property type="entry name" value="NHL"/>
    <property type="match status" value="1"/>
</dbReference>
<keyword evidence="1" id="KW-0677">Repeat</keyword>
<dbReference type="EMBL" id="WTVQ01000020">
    <property type="protein sequence ID" value="NMG75740.1"/>
    <property type="molecule type" value="Genomic_DNA"/>
</dbReference>
<keyword evidence="5" id="KW-1185">Reference proteome</keyword>
<gene>
    <name evidence="4" type="ORF">GPA25_13315</name>
</gene>
<protein>
    <recommendedName>
        <fullName evidence="6">NHL repeat-containing protein</fullName>
    </recommendedName>
</protein>